<organism evidence="1">
    <name type="scientific">bioreactor metagenome</name>
    <dbReference type="NCBI Taxonomy" id="1076179"/>
    <lineage>
        <taxon>unclassified sequences</taxon>
        <taxon>metagenomes</taxon>
        <taxon>ecological metagenomes</taxon>
    </lineage>
</organism>
<proteinExistence type="predicted"/>
<accession>A0A644X943</accession>
<comment type="caution">
    <text evidence="1">The sequence shown here is derived from an EMBL/GenBank/DDBJ whole genome shotgun (WGS) entry which is preliminary data.</text>
</comment>
<evidence type="ECO:0000313" key="1">
    <source>
        <dbReference type="EMBL" id="MPM12695.1"/>
    </source>
</evidence>
<dbReference type="EMBL" id="VSSQ01002010">
    <property type="protein sequence ID" value="MPM12695.1"/>
    <property type="molecule type" value="Genomic_DNA"/>
</dbReference>
<protein>
    <submittedName>
        <fullName evidence="1">Uncharacterized protein</fullName>
    </submittedName>
</protein>
<gene>
    <name evidence="1" type="ORF">SDC9_59049</name>
</gene>
<dbReference type="AlphaFoldDB" id="A0A644X943"/>
<name>A0A644X943_9ZZZZ</name>
<sequence length="166" mass="19322">MRCKENSAYMMSYGMKFENTEEAERDLKRWKMFCYRLQKKQEEEVHFVIGMSTISSASIGVQGEMGYDKPKNQGGIKQYIPYEMKQRNRKTGEVKIVRQGIPVKPHIHILVYGYGASSCAQSILENMRKRDSNNSYLKHSKDYVPAADLSQKIDYIETQSTKLFRV</sequence>
<reference evidence="1" key="1">
    <citation type="submission" date="2019-08" db="EMBL/GenBank/DDBJ databases">
        <authorList>
            <person name="Kucharzyk K."/>
            <person name="Murdoch R.W."/>
            <person name="Higgins S."/>
            <person name="Loffler F."/>
        </authorList>
    </citation>
    <scope>NUCLEOTIDE SEQUENCE</scope>
</reference>